<dbReference type="HOGENOM" id="CLU_012494_6_1_1"/>
<gene>
    <name evidence="3" type="ORF">A1O9_11239</name>
</gene>
<dbReference type="PANTHER" id="PTHR48081:SF8">
    <property type="entry name" value="ALPHA_BETA HYDROLASE FOLD-3 DOMAIN-CONTAINING PROTEIN-RELATED"/>
    <property type="match status" value="1"/>
</dbReference>
<dbReference type="PANTHER" id="PTHR48081">
    <property type="entry name" value="AB HYDROLASE SUPERFAMILY PROTEIN C4A8.06C"/>
    <property type="match status" value="1"/>
</dbReference>
<evidence type="ECO:0000313" key="4">
    <source>
        <dbReference type="Proteomes" id="UP000027920"/>
    </source>
</evidence>
<dbReference type="InterPro" id="IPR050300">
    <property type="entry name" value="GDXG_lipolytic_enzyme"/>
</dbReference>
<proteinExistence type="predicted"/>
<dbReference type="STRING" id="1182545.A0A072NZI4"/>
<dbReference type="SUPFAM" id="SSF53474">
    <property type="entry name" value="alpha/beta-Hydrolases"/>
    <property type="match status" value="1"/>
</dbReference>
<dbReference type="EMBL" id="AMGV01000016">
    <property type="protein sequence ID" value="KEF52822.1"/>
    <property type="molecule type" value="Genomic_DNA"/>
</dbReference>
<protein>
    <recommendedName>
        <fullName evidence="2">Alpha/beta hydrolase fold-3 domain-containing protein</fullName>
    </recommendedName>
</protein>
<feature type="domain" description="Alpha/beta hydrolase fold-3" evidence="2">
    <location>
        <begin position="9"/>
        <end position="218"/>
    </location>
</feature>
<evidence type="ECO:0000259" key="2">
    <source>
        <dbReference type="Pfam" id="PF07859"/>
    </source>
</evidence>
<dbReference type="Gene3D" id="3.40.50.1820">
    <property type="entry name" value="alpha/beta hydrolase"/>
    <property type="match status" value="1"/>
</dbReference>
<comment type="caution">
    <text evidence="3">The sequence shown here is derived from an EMBL/GenBank/DDBJ whole genome shotgun (WGS) entry which is preliminary data.</text>
</comment>
<dbReference type="Proteomes" id="UP000027920">
    <property type="component" value="Unassembled WGS sequence"/>
</dbReference>
<dbReference type="VEuPathDB" id="FungiDB:A1O9_11239"/>
<dbReference type="GO" id="GO:0016787">
    <property type="term" value="F:hydrolase activity"/>
    <property type="evidence" value="ECO:0007669"/>
    <property type="project" value="UniProtKB-KW"/>
</dbReference>
<reference evidence="3 4" key="1">
    <citation type="submission" date="2013-03" db="EMBL/GenBank/DDBJ databases">
        <title>The Genome Sequence of Exophiala aquamarina CBS 119918.</title>
        <authorList>
            <consortium name="The Broad Institute Genomics Platform"/>
            <person name="Cuomo C."/>
            <person name="de Hoog S."/>
            <person name="Gorbushina A."/>
            <person name="Walker B."/>
            <person name="Young S.K."/>
            <person name="Zeng Q."/>
            <person name="Gargeya S."/>
            <person name="Fitzgerald M."/>
            <person name="Haas B."/>
            <person name="Abouelleil A."/>
            <person name="Allen A.W."/>
            <person name="Alvarado L."/>
            <person name="Arachchi H.M."/>
            <person name="Berlin A.M."/>
            <person name="Chapman S.B."/>
            <person name="Gainer-Dewar J."/>
            <person name="Goldberg J."/>
            <person name="Griggs A."/>
            <person name="Gujja S."/>
            <person name="Hansen M."/>
            <person name="Howarth C."/>
            <person name="Imamovic A."/>
            <person name="Ireland A."/>
            <person name="Larimer J."/>
            <person name="McCowan C."/>
            <person name="Murphy C."/>
            <person name="Pearson M."/>
            <person name="Poon T.W."/>
            <person name="Priest M."/>
            <person name="Roberts A."/>
            <person name="Saif S."/>
            <person name="Shea T."/>
            <person name="Sisk P."/>
            <person name="Sykes S."/>
            <person name="Wortman J."/>
            <person name="Nusbaum C."/>
            <person name="Birren B."/>
        </authorList>
    </citation>
    <scope>NUCLEOTIDE SEQUENCE [LARGE SCALE GENOMIC DNA]</scope>
    <source>
        <strain evidence="3 4">CBS 119918</strain>
    </source>
</reference>
<dbReference type="AlphaFoldDB" id="A0A072NZI4"/>
<name>A0A072NZI4_9EURO</name>
<dbReference type="InterPro" id="IPR013094">
    <property type="entry name" value="AB_hydrolase_3"/>
</dbReference>
<dbReference type="GeneID" id="25286139"/>
<keyword evidence="1" id="KW-0378">Hydrolase</keyword>
<sequence>MIQTERCTVLLEFLASELDAVVFGVDYRLAPEHPFPLPLDDCSDALDWVIRSAAEYTVDPTRIGLLGGSAGGQLAAALALRYSQAPAVAAKPQLRMVSLVVPVTAHPKAQRLFEQERRVLKSDNELAFANEPSPSEAVVEEFEKLLRMYLGDNEDVFDPFVSPLMSKPEELLKHPRTHITVSACDVLRDQALAYGQLLRSAGVQATEEVLQGVPHGFTFPTNAEVTRGWFESQRDLFMEAFQ</sequence>
<evidence type="ECO:0000256" key="1">
    <source>
        <dbReference type="ARBA" id="ARBA00022801"/>
    </source>
</evidence>
<organism evidence="3 4">
    <name type="scientific">Exophiala aquamarina CBS 119918</name>
    <dbReference type="NCBI Taxonomy" id="1182545"/>
    <lineage>
        <taxon>Eukaryota</taxon>
        <taxon>Fungi</taxon>
        <taxon>Dikarya</taxon>
        <taxon>Ascomycota</taxon>
        <taxon>Pezizomycotina</taxon>
        <taxon>Eurotiomycetes</taxon>
        <taxon>Chaetothyriomycetidae</taxon>
        <taxon>Chaetothyriales</taxon>
        <taxon>Herpotrichiellaceae</taxon>
        <taxon>Exophiala</taxon>
    </lineage>
</organism>
<dbReference type="OrthoDB" id="408631at2759"/>
<dbReference type="Pfam" id="PF07859">
    <property type="entry name" value="Abhydrolase_3"/>
    <property type="match status" value="1"/>
</dbReference>
<evidence type="ECO:0000313" key="3">
    <source>
        <dbReference type="EMBL" id="KEF52822.1"/>
    </source>
</evidence>
<dbReference type="InterPro" id="IPR029058">
    <property type="entry name" value="AB_hydrolase_fold"/>
</dbReference>
<dbReference type="RefSeq" id="XP_013255412.1">
    <property type="nucleotide sequence ID" value="XM_013399958.1"/>
</dbReference>
<accession>A0A072NZI4</accession>
<keyword evidence="4" id="KW-1185">Reference proteome</keyword>